<sequence>MGIVAVGYFVEFYRPPRVLAGQVRDVRFTMGDLVDRIRVLQGINRYQGGRVDLSTVPFEYLQDMIQAEILRQAAPGLGFSVTEENIDEELRRRFRPQPPEGQQVDEGQLDQEYDNALTNFLTTTKLSEDEYRRLVEEEILRSQLSVVIDSNIPSPLEQVEVEWIRMEQDGAADPQQVRERLIREDFGLVAAEVNVPDGFTDSQGYVGWVPQQAFPELDDTIFGNPDRNRAPIAEGEISDPLFTQEGVYIVHMLSGPEERKLRGFEDLIGLGSSEIEALTSEDRESLTRELRIRSKLAQQRVDQWFDDQVSRGSDEGWLKIKFDSDLYAWVADQVHLSAPRVPQGGPPVGGPGFP</sequence>
<evidence type="ECO:0000313" key="1">
    <source>
        <dbReference type="EMBL" id="CAI8054171.1"/>
    </source>
</evidence>
<dbReference type="EMBL" id="CASHTH010004155">
    <property type="protein sequence ID" value="CAI8054171.1"/>
    <property type="molecule type" value="Genomic_DNA"/>
</dbReference>
<dbReference type="AlphaFoldDB" id="A0AA35TW68"/>
<dbReference type="InterPro" id="IPR046357">
    <property type="entry name" value="PPIase_dom_sf"/>
</dbReference>
<evidence type="ECO:0008006" key="3">
    <source>
        <dbReference type="Google" id="ProtNLM"/>
    </source>
</evidence>
<accession>A0AA35TW68</accession>
<protein>
    <recommendedName>
        <fullName evidence="3">PpiC domain-containing protein</fullName>
    </recommendedName>
</protein>
<gene>
    <name evidence="1" type="ORF">GBAR_LOCUS29598</name>
</gene>
<evidence type="ECO:0000313" key="2">
    <source>
        <dbReference type="Proteomes" id="UP001174909"/>
    </source>
</evidence>
<dbReference type="Gene3D" id="3.10.50.40">
    <property type="match status" value="1"/>
</dbReference>
<dbReference type="Gene3D" id="1.10.4030.10">
    <property type="entry name" value="Porin chaperone SurA, peptide-binding domain"/>
    <property type="match status" value="1"/>
</dbReference>
<dbReference type="InterPro" id="IPR027304">
    <property type="entry name" value="Trigger_fact/SurA_dom_sf"/>
</dbReference>
<dbReference type="Proteomes" id="UP001174909">
    <property type="component" value="Unassembled WGS sequence"/>
</dbReference>
<name>A0AA35TW68_GEOBA</name>
<organism evidence="1 2">
    <name type="scientific">Geodia barretti</name>
    <name type="common">Barrett's horny sponge</name>
    <dbReference type="NCBI Taxonomy" id="519541"/>
    <lineage>
        <taxon>Eukaryota</taxon>
        <taxon>Metazoa</taxon>
        <taxon>Porifera</taxon>
        <taxon>Demospongiae</taxon>
        <taxon>Heteroscleromorpha</taxon>
        <taxon>Tetractinellida</taxon>
        <taxon>Astrophorina</taxon>
        <taxon>Geodiidae</taxon>
        <taxon>Geodia</taxon>
    </lineage>
</organism>
<keyword evidence="2" id="KW-1185">Reference proteome</keyword>
<reference evidence="1" key="1">
    <citation type="submission" date="2023-03" db="EMBL/GenBank/DDBJ databases">
        <authorList>
            <person name="Steffen K."/>
            <person name="Cardenas P."/>
        </authorList>
    </citation>
    <scope>NUCLEOTIDE SEQUENCE</scope>
</reference>
<dbReference type="GO" id="GO:0003755">
    <property type="term" value="F:peptidyl-prolyl cis-trans isomerase activity"/>
    <property type="evidence" value="ECO:0007669"/>
    <property type="project" value="InterPro"/>
</dbReference>
<proteinExistence type="predicted"/>
<comment type="caution">
    <text evidence="1">The sequence shown here is derived from an EMBL/GenBank/DDBJ whole genome shotgun (WGS) entry which is preliminary data.</text>
</comment>
<dbReference type="SUPFAM" id="SSF109998">
    <property type="entry name" value="Triger factor/SurA peptide-binding domain-like"/>
    <property type="match status" value="1"/>
</dbReference>